<dbReference type="PANTHER" id="PTHR11017:SF559">
    <property type="entry name" value="DISEASE RESISTANCE PROTEIN CHL1"/>
    <property type="match status" value="1"/>
</dbReference>
<organism evidence="1 2">
    <name type="scientific">Carya illinoinensis</name>
    <name type="common">Pecan</name>
    <dbReference type="NCBI Taxonomy" id="32201"/>
    <lineage>
        <taxon>Eukaryota</taxon>
        <taxon>Viridiplantae</taxon>
        <taxon>Streptophyta</taxon>
        <taxon>Embryophyta</taxon>
        <taxon>Tracheophyta</taxon>
        <taxon>Spermatophyta</taxon>
        <taxon>Magnoliopsida</taxon>
        <taxon>eudicotyledons</taxon>
        <taxon>Gunneridae</taxon>
        <taxon>Pentapetalae</taxon>
        <taxon>rosids</taxon>
        <taxon>fabids</taxon>
        <taxon>Fagales</taxon>
        <taxon>Juglandaceae</taxon>
        <taxon>Carya</taxon>
    </lineage>
</organism>
<reference evidence="1" key="1">
    <citation type="submission" date="2020-12" db="EMBL/GenBank/DDBJ databases">
        <title>WGS assembly of Carya illinoinensis cv. Pawnee.</title>
        <authorList>
            <person name="Platts A."/>
            <person name="Shu S."/>
            <person name="Wright S."/>
            <person name="Barry K."/>
            <person name="Edger P."/>
            <person name="Pires J.C."/>
            <person name="Schmutz J."/>
        </authorList>
    </citation>
    <scope>NUCLEOTIDE SEQUENCE</scope>
    <source>
        <tissue evidence="1">Leaf</tissue>
    </source>
</reference>
<sequence>MHDLLKEMGQQIVRHECPQEPGRRSRLFHHEDVFHVLKNNTGTDAIEGIVLQDLPHMKKIRSLNAEAFSKMRELRLLKISVLLQMETKK</sequence>
<evidence type="ECO:0000313" key="2">
    <source>
        <dbReference type="Proteomes" id="UP000811609"/>
    </source>
</evidence>
<proteinExistence type="predicted"/>
<keyword evidence="2" id="KW-1185">Reference proteome</keyword>
<comment type="caution">
    <text evidence="1">The sequence shown here is derived from an EMBL/GenBank/DDBJ whole genome shotgun (WGS) entry which is preliminary data.</text>
</comment>
<dbReference type="PANTHER" id="PTHR11017">
    <property type="entry name" value="LEUCINE-RICH REPEAT-CONTAINING PROTEIN"/>
    <property type="match status" value="1"/>
</dbReference>
<dbReference type="GO" id="GO:0006952">
    <property type="term" value="P:defense response"/>
    <property type="evidence" value="ECO:0007669"/>
    <property type="project" value="InterPro"/>
</dbReference>
<protein>
    <submittedName>
        <fullName evidence="1">Uncharacterized protein</fullName>
    </submittedName>
</protein>
<accession>A0A8T1NLT3</accession>
<dbReference type="AlphaFoldDB" id="A0A8T1NLT3"/>
<gene>
    <name evidence="1" type="ORF">CIPAW_14G132200</name>
</gene>
<name>A0A8T1NLT3_CARIL</name>
<dbReference type="EMBL" id="CM031822">
    <property type="protein sequence ID" value="KAG6630104.1"/>
    <property type="molecule type" value="Genomic_DNA"/>
</dbReference>
<dbReference type="InterPro" id="IPR044974">
    <property type="entry name" value="Disease_R_plants"/>
</dbReference>
<dbReference type="Proteomes" id="UP000811609">
    <property type="component" value="Chromosome 14"/>
</dbReference>
<evidence type="ECO:0000313" key="1">
    <source>
        <dbReference type="EMBL" id="KAG6630104.1"/>
    </source>
</evidence>